<organism evidence="1 2">
    <name type="scientific">Bacillus chungangensis</name>
    <dbReference type="NCBI Taxonomy" id="587633"/>
    <lineage>
        <taxon>Bacteria</taxon>
        <taxon>Bacillati</taxon>
        <taxon>Bacillota</taxon>
        <taxon>Bacilli</taxon>
        <taxon>Bacillales</taxon>
        <taxon>Bacillaceae</taxon>
        <taxon>Bacillus</taxon>
    </lineage>
</organism>
<sequence>MPPKQKISREDILNTAFELTRLHGFESVTARKIAEALHCSTQPIFRIYENMTDVKSDLFHRINEYFGDYLTHYQMPDVNPFLRIGVAYIEFAKNESNFFHMLFLSNNLQMNSIYDLVNNKEHFFILEMIPNSGDSEDKSLGDQKDIFMKIWLFTHGIATMIATNNIKLSNEEIITHLNQAFEAFSHVEITE</sequence>
<dbReference type="SUPFAM" id="SSF48498">
    <property type="entry name" value="Tetracyclin repressor-like, C-terminal domain"/>
    <property type="match status" value="1"/>
</dbReference>
<dbReference type="Gene3D" id="1.10.357.10">
    <property type="entry name" value="Tetracycline Repressor, domain 2"/>
    <property type="match status" value="1"/>
</dbReference>
<evidence type="ECO:0000313" key="1">
    <source>
        <dbReference type="EMBL" id="MDQ0177960.1"/>
    </source>
</evidence>
<proteinExistence type="predicted"/>
<comment type="caution">
    <text evidence="1">The sequence shown here is derived from an EMBL/GenBank/DDBJ whole genome shotgun (WGS) entry which is preliminary data.</text>
</comment>
<evidence type="ECO:0000313" key="2">
    <source>
        <dbReference type="Proteomes" id="UP001223586"/>
    </source>
</evidence>
<dbReference type="EMBL" id="JAUSTT010000030">
    <property type="protein sequence ID" value="MDQ0177960.1"/>
    <property type="molecule type" value="Genomic_DNA"/>
</dbReference>
<gene>
    <name evidence="1" type="ORF">J2S08_003854</name>
</gene>
<protein>
    <submittedName>
        <fullName evidence="1">AcrR family transcriptional regulator</fullName>
    </submittedName>
</protein>
<dbReference type="Proteomes" id="UP001223586">
    <property type="component" value="Unassembled WGS sequence"/>
</dbReference>
<dbReference type="RefSeq" id="WP_307232398.1">
    <property type="nucleotide sequence ID" value="NZ_JAUSTT010000030.1"/>
</dbReference>
<keyword evidence="2" id="KW-1185">Reference proteome</keyword>
<dbReference type="InterPro" id="IPR009057">
    <property type="entry name" value="Homeodomain-like_sf"/>
</dbReference>
<reference evidence="1 2" key="1">
    <citation type="submission" date="2023-07" db="EMBL/GenBank/DDBJ databases">
        <title>Genomic Encyclopedia of Type Strains, Phase IV (KMG-IV): sequencing the most valuable type-strain genomes for metagenomic binning, comparative biology and taxonomic classification.</title>
        <authorList>
            <person name="Goeker M."/>
        </authorList>
    </citation>
    <scope>NUCLEOTIDE SEQUENCE [LARGE SCALE GENOMIC DNA]</scope>
    <source>
        <strain evidence="1 2">DSM 23837</strain>
    </source>
</reference>
<dbReference type="SUPFAM" id="SSF46689">
    <property type="entry name" value="Homeodomain-like"/>
    <property type="match status" value="1"/>
</dbReference>
<dbReference type="InterPro" id="IPR036271">
    <property type="entry name" value="Tet_transcr_reg_TetR-rel_C_sf"/>
</dbReference>
<name>A0ABT9WYW5_9BACI</name>
<accession>A0ABT9WYW5</accession>